<evidence type="ECO:0000313" key="1">
    <source>
        <dbReference type="EMBL" id="WNG42849.1"/>
    </source>
</evidence>
<proteinExistence type="predicted"/>
<dbReference type="EMBL" id="CP043494">
    <property type="protein sequence ID" value="WNG42849.1"/>
    <property type="molecule type" value="Genomic_DNA"/>
</dbReference>
<gene>
    <name evidence="1" type="ORF">F0U60_01120</name>
</gene>
<dbReference type="RefSeq" id="WP_395812990.1">
    <property type="nucleotide sequence ID" value="NZ_CP043494.1"/>
</dbReference>
<sequence>MTDKQVFQDAYFTVLVDEQRGIVRTVRSSTPFPSLEELGDIFARLGDALDALGRSRYGLLADLRAGPGRNDPEFEIVMEQRHRPRWIGGFRKVGVLVRSTVGVMQIQRHARSDGFERMISKDEDELLTYLTDDVSSGKKG</sequence>
<organism evidence="1 2">
    <name type="scientific">Archangium minus</name>
    <dbReference type="NCBI Taxonomy" id="83450"/>
    <lineage>
        <taxon>Bacteria</taxon>
        <taxon>Pseudomonadati</taxon>
        <taxon>Myxococcota</taxon>
        <taxon>Myxococcia</taxon>
        <taxon>Myxococcales</taxon>
        <taxon>Cystobacterineae</taxon>
        <taxon>Archangiaceae</taxon>
        <taxon>Archangium</taxon>
    </lineage>
</organism>
<reference evidence="1 2" key="1">
    <citation type="submission" date="2019-08" db="EMBL/GenBank/DDBJ databases">
        <title>Archangium and Cystobacter genomes.</title>
        <authorList>
            <person name="Chen I.-C.K."/>
            <person name="Wielgoss S."/>
        </authorList>
    </citation>
    <scope>NUCLEOTIDE SEQUENCE [LARGE SCALE GENOMIC DNA]</scope>
    <source>
        <strain evidence="1 2">Cbm 6</strain>
    </source>
</reference>
<keyword evidence="2" id="KW-1185">Reference proteome</keyword>
<name>A0ABY9WGC5_9BACT</name>
<accession>A0ABY9WGC5</accession>
<dbReference type="Proteomes" id="UP001611383">
    <property type="component" value="Chromosome"/>
</dbReference>
<evidence type="ECO:0000313" key="2">
    <source>
        <dbReference type="Proteomes" id="UP001611383"/>
    </source>
</evidence>
<protein>
    <submittedName>
        <fullName evidence="1">Uncharacterized protein</fullName>
    </submittedName>
</protein>